<proteinExistence type="predicted"/>
<dbReference type="AlphaFoldDB" id="A0A0A9E461"/>
<name>A0A0A9E461_ARUDO</name>
<organism evidence="2">
    <name type="scientific">Arundo donax</name>
    <name type="common">Giant reed</name>
    <name type="synonym">Donax arundinaceus</name>
    <dbReference type="NCBI Taxonomy" id="35708"/>
    <lineage>
        <taxon>Eukaryota</taxon>
        <taxon>Viridiplantae</taxon>
        <taxon>Streptophyta</taxon>
        <taxon>Embryophyta</taxon>
        <taxon>Tracheophyta</taxon>
        <taxon>Spermatophyta</taxon>
        <taxon>Magnoliopsida</taxon>
        <taxon>Liliopsida</taxon>
        <taxon>Poales</taxon>
        <taxon>Poaceae</taxon>
        <taxon>PACMAD clade</taxon>
        <taxon>Arundinoideae</taxon>
        <taxon>Arundineae</taxon>
        <taxon>Arundo</taxon>
    </lineage>
</organism>
<dbReference type="EMBL" id="GBRH01205245">
    <property type="protein sequence ID" value="JAD92650.1"/>
    <property type="molecule type" value="Transcribed_RNA"/>
</dbReference>
<reference evidence="2" key="1">
    <citation type="submission" date="2014-09" db="EMBL/GenBank/DDBJ databases">
        <authorList>
            <person name="Magalhaes I.L.F."/>
            <person name="Oliveira U."/>
            <person name="Santos F.R."/>
            <person name="Vidigal T.H.D.A."/>
            <person name="Brescovit A.D."/>
            <person name="Santos A.J."/>
        </authorList>
    </citation>
    <scope>NUCLEOTIDE SEQUENCE</scope>
    <source>
        <tissue evidence="2">Shoot tissue taken approximately 20 cm above the soil surface</tissue>
    </source>
</reference>
<evidence type="ECO:0000256" key="1">
    <source>
        <dbReference type="SAM" id="MobiDB-lite"/>
    </source>
</evidence>
<protein>
    <submittedName>
        <fullName evidence="2">Uncharacterized protein</fullName>
    </submittedName>
</protein>
<evidence type="ECO:0000313" key="2">
    <source>
        <dbReference type="EMBL" id="JAD92650.1"/>
    </source>
</evidence>
<feature type="region of interest" description="Disordered" evidence="1">
    <location>
        <begin position="71"/>
        <end position="90"/>
    </location>
</feature>
<accession>A0A0A9E461</accession>
<reference evidence="2" key="2">
    <citation type="journal article" date="2015" name="Data Brief">
        <title>Shoot transcriptome of the giant reed, Arundo donax.</title>
        <authorList>
            <person name="Barrero R.A."/>
            <person name="Guerrero F.D."/>
            <person name="Moolhuijzen P."/>
            <person name="Goolsby J.A."/>
            <person name="Tidwell J."/>
            <person name="Bellgard S.E."/>
            <person name="Bellgard M.I."/>
        </authorList>
    </citation>
    <scope>NUCLEOTIDE SEQUENCE</scope>
    <source>
        <tissue evidence="2">Shoot tissue taken approximately 20 cm above the soil surface</tissue>
    </source>
</reference>
<sequence>MDRISAIIFLNSSLSIIPLWSTSNILKAALKLDSGMLSNVTKKMYSAKEMRPSLFVSNSMKNFDGAQCNSPGLRSPLNLPSRTMVDSDGGKTGTTALIKSAGNM</sequence>